<comment type="caution">
    <text evidence="3">The sequence shown here is derived from an EMBL/GenBank/DDBJ whole genome shotgun (WGS) entry which is preliminary data.</text>
</comment>
<organism evidence="3 4">
    <name type="scientific">Speluncibacter jeojiensis</name>
    <dbReference type="NCBI Taxonomy" id="2710754"/>
    <lineage>
        <taxon>Bacteria</taxon>
        <taxon>Bacillati</taxon>
        <taxon>Actinomycetota</taxon>
        <taxon>Actinomycetes</taxon>
        <taxon>Mycobacteriales</taxon>
        <taxon>Speluncibacteraceae</taxon>
        <taxon>Speluncibacter</taxon>
    </lineage>
</organism>
<gene>
    <name evidence="3" type="ORF">NVS88_01200</name>
</gene>
<evidence type="ECO:0000259" key="2">
    <source>
        <dbReference type="Pfam" id="PF01872"/>
    </source>
</evidence>
<proteinExistence type="predicted"/>
<reference evidence="3" key="1">
    <citation type="submission" date="2022-08" db="EMBL/GenBank/DDBJ databases">
        <title>Genome analysis of Corynebacteriales strain.</title>
        <authorList>
            <person name="Lee S.D."/>
        </authorList>
    </citation>
    <scope>NUCLEOTIDE SEQUENCE</scope>
    <source>
        <strain evidence="3">D3-21</strain>
    </source>
</reference>
<evidence type="ECO:0000313" key="3">
    <source>
        <dbReference type="EMBL" id="MDG3013171.1"/>
    </source>
</evidence>
<dbReference type="EMBL" id="JANRHA010000001">
    <property type="protein sequence ID" value="MDG3013171.1"/>
    <property type="molecule type" value="Genomic_DNA"/>
</dbReference>
<protein>
    <submittedName>
        <fullName evidence="3">Dihydrofolate reductase family protein</fullName>
    </submittedName>
</protein>
<sequence length="87" mass="9519">MTWSRCAVRPKCSSSASSQTDPGPRTAGARSWELARTLHHAGVVDEYRLLVFPVTVGPGKRLFGPGSSPAQQRGAHETRGRLFRWGE</sequence>
<dbReference type="Pfam" id="PF01872">
    <property type="entry name" value="RibD_C"/>
    <property type="match status" value="1"/>
</dbReference>
<dbReference type="Gene3D" id="3.40.430.10">
    <property type="entry name" value="Dihydrofolate Reductase, subunit A"/>
    <property type="match status" value="1"/>
</dbReference>
<dbReference type="InterPro" id="IPR024072">
    <property type="entry name" value="DHFR-like_dom_sf"/>
</dbReference>
<feature type="compositionally biased region" description="Polar residues" evidence="1">
    <location>
        <begin position="12"/>
        <end position="21"/>
    </location>
</feature>
<name>A0A9X4M2G0_9ACTN</name>
<dbReference type="SUPFAM" id="SSF53597">
    <property type="entry name" value="Dihydrofolate reductase-like"/>
    <property type="match status" value="1"/>
</dbReference>
<evidence type="ECO:0000313" key="4">
    <source>
        <dbReference type="Proteomes" id="UP001152755"/>
    </source>
</evidence>
<dbReference type="AlphaFoldDB" id="A0A9X4M2G0"/>
<dbReference type="GO" id="GO:0009231">
    <property type="term" value="P:riboflavin biosynthetic process"/>
    <property type="evidence" value="ECO:0007669"/>
    <property type="project" value="InterPro"/>
</dbReference>
<feature type="compositionally biased region" description="Basic and acidic residues" evidence="1">
    <location>
        <begin position="74"/>
        <end position="87"/>
    </location>
</feature>
<accession>A0A9X4M2G0</accession>
<dbReference type="InterPro" id="IPR002734">
    <property type="entry name" value="RibDG_C"/>
</dbReference>
<dbReference type="RefSeq" id="WP_332518957.1">
    <property type="nucleotide sequence ID" value="NZ_JANRHA010000001.1"/>
</dbReference>
<feature type="domain" description="Bacterial bifunctional deaminase-reductase C-terminal" evidence="2">
    <location>
        <begin position="33"/>
        <end position="70"/>
    </location>
</feature>
<evidence type="ECO:0000256" key="1">
    <source>
        <dbReference type="SAM" id="MobiDB-lite"/>
    </source>
</evidence>
<keyword evidence="4" id="KW-1185">Reference proteome</keyword>
<dbReference type="GO" id="GO:0008703">
    <property type="term" value="F:5-amino-6-(5-phosphoribosylamino)uracil reductase activity"/>
    <property type="evidence" value="ECO:0007669"/>
    <property type="project" value="InterPro"/>
</dbReference>
<feature type="region of interest" description="Disordered" evidence="1">
    <location>
        <begin position="1"/>
        <end position="28"/>
    </location>
</feature>
<feature type="region of interest" description="Disordered" evidence="1">
    <location>
        <begin position="63"/>
        <end position="87"/>
    </location>
</feature>
<dbReference type="Proteomes" id="UP001152755">
    <property type="component" value="Unassembled WGS sequence"/>
</dbReference>